<name>A0A7Y7Y5J9_9PSED</name>
<dbReference type="AlphaFoldDB" id="A0A7Y7Y5J9"/>
<accession>A0A7Y7Y5J9</accession>
<reference evidence="4 5" key="1">
    <citation type="submission" date="2020-04" db="EMBL/GenBank/DDBJ databases">
        <title>Molecular characterization of pseudomonads from Agaricus bisporus reveal novel blotch 2 pathogens in Western Europe.</title>
        <authorList>
            <person name="Taparia T."/>
            <person name="Krijger M."/>
            <person name="Haynes E."/>
            <person name="Elpinstone J.G."/>
            <person name="Noble R."/>
            <person name="Van Der Wolf J."/>
        </authorList>
    </citation>
    <scope>NUCLEOTIDE SEQUENCE [LARGE SCALE GENOMIC DNA]</scope>
    <source>
        <strain evidence="4 5">IPO3738</strain>
    </source>
</reference>
<dbReference type="Gene3D" id="3.40.309.10">
    <property type="entry name" value="Aldehyde Dehydrogenase, Chain A, domain 2"/>
    <property type="match status" value="1"/>
</dbReference>
<proteinExistence type="inferred from homology"/>
<evidence type="ECO:0000313" key="5">
    <source>
        <dbReference type="Proteomes" id="UP000517547"/>
    </source>
</evidence>
<dbReference type="Gene3D" id="3.40.605.10">
    <property type="entry name" value="Aldehyde Dehydrogenase, Chain A, domain 1"/>
    <property type="match status" value="1"/>
</dbReference>
<dbReference type="Proteomes" id="UP000517547">
    <property type="component" value="Unassembled WGS sequence"/>
</dbReference>
<evidence type="ECO:0000313" key="4">
    <source>
        <dbReference type="EMBL" id="NWC18273.1"/>
    </source>
</evidence>
<dbReference type="SUPFAM" id="SSF53720">
    <property type="entry name" value="ALDH-like"/>
    <property type="match status" value="1"/>
</dbReference>
<protein>
    <submittedName>
        <fullName evidence="4">Aldehyde dehydrogenase family protein</fullName>
    </submittedName>
</protein>
<dbReference type="RefSeq" id="WP_017123878.1">
    <property type="nucleotide sequence ID" value="NZ_JACAQE010000013.1"/>
</dbReference>
<gene>
    <name evidence="4" type="ORF">HX845_31780</name>
</gene>
<dbReference type="FunFam" id="3.40.605.10:FF:000001">
    <property type="entry name" value="Aldehyde dehydrogenase 1"/>
    <property type="match status" value="1"/>
</dbReference>
<dbReference type="Pfam" id="PF00171">
    <property type="entry name" value="Aldedh"/>
    <property type="match status" value="1"/>
</dbReference>
<dbReference type="InterPro" id="IPR016162">
    <property type="entry name" value="Ald_DH_N"/>
</dbReference>
<comment type="caution">
    <text evidence="4">The sequence shown here is derived from an EMBL/GenBank/DDBJ whole genome shotgun (WGS) entry which is preliminary data.</text>
</comment>
<evidence type="ECO:0000256" key="1">
    <source>
        <dbReference type="ARBA" id="ARBA00009986"/>
    </source>
</evidence>
<dbReference type="InterPro" id="IPR016161">
    <property type="entry name" value="Ald_DH/histidinol_DH"/>
</dbReference>
<dbReference type="PROSITE" id="PS00070">
    <property type="entry name" value="ALDEHYDE_DEHYDR_CYS"/>
    <property type="match status" value="1"/>
</dbReference>
<dbReference type="InterPro" id="IPR016160">
    <property type="entry name" value="Ald_DH_CS_CYS"/>
</dbReference>
<dbReference type="FunFam" id="3.40.309.10:FF:000012">
    <property type="entry name" value="Betaine aldehyde dehydrogenase"/>
    <property type="match status" value="1"/>
</dbReference>
<sequence length="507" mass="54831">MSAPFQTLAQRSTADWHQRLQGFDYRIQNFIDGERCDALSGATFDVVNPATGQVHATAPRSEQADVDLAVKAARKAFSAGGWSRLAPRERMAVLYRFADLIEANTEALAMLDVLDTGKPISDMLEVDIPGSVLSFRFFAETIDKLEGSVTSTTPEALHYILRQPLGVVGLIVPWNYPLLMAAWKLAPALAMGNTVVLKPAEQSPGSAVLLAELFVQAGGPPGVFNVVQGHGAQAGAALALHMNVDKIAFTGSVEVGKKMFIYAGQSNMKRVTTECGGKSPQIILADVADLDRAVSYAVNGIFANQGEVCNAGSRLLVQDSLYDEFVERFSAVAQARYLPGDPFDPRTKMGPMVSFDQQRRVLGYIDKAREEGGRLVFGGTVPQGLEHGAYVSPTLYADIDPAMTLAREEVFGPVAAAIRVSGLDHALSIANDSIYGLAASVWTQDIDKALTFARDVEAGIVWVNCFDHGDMTQPWGGFKQSGNGRDRCLEALTQYSQTKSIWVHLNR</sequence>
<keyword evidence="2" id="KW-0560">Oxidoreductase</keyword>
<evidence type="ECO:0000256" key="2">
    <source>
        <dbReference type="ARBA" id="ARBA00023002"/>
    </source>
</evidence>
<evidence type="ECO:0000259" key="3">
    <source>
        <dbReference type="Pfam" id="PF00171"/>
    </source>
</evidence>
<feature type="domain" description="Aldehyde dehydrogenase" evidence="3">
    <location>
        <begin position="42"/>
        <end position="501"/>
    </location>
</feature>
<organism evidence="4 5">
    <name type="scientific">Pseudomonas gingeri</name>
    <dbReference type="NCBI Taxonomy" id="117681"/>
    <lineage>
        <taxon>Bacteria</taxon>
        <taxon>Pseudomonadati</taxon>
        <taxon>Pseudomonadota</taxon>
        <taxon>Gammaproteobacteria</taxon>
        <taxon>Pseudomonadales</taxon>
        <taxon>Pseudomonadaceae</taxon>
        <taxon>Pseudomonas</taxon>
    </lineage>
</organism>
<dbReference type="InterPro" id="IPR015590">
    <property type="entry name" value="Aldehyde_DH_dom"/>
</dbReference>
<dbReference type="PANTHER" id="PTHR11699">
    <property type="entry name" value="ALDEHYDE DEHYDROGENASE-RELATED"/>
    <property type="match status" value="1"/>
</dbReference>
<comment type="similarity">
    <text evidence="1">Belongs to the aldehyde dehydrogenase family.</text>
</comment>
<dbReference type="InterPro" id="IPR016163">
    <property type="entry name" value="Ald_DH_C"/>
</dbReference>
<dbReference type="EMBL" id="JACAQE010000013">
    <property type="protein sequence ID" value="NWC18273.1"/>
    <property type="molecule type" value="Genomic_DNA"/>
</dbReference>
<dbReference type="GO" id="GO:0004030">
    <property type="term" value="F:aldehyde dehydrogenase [NAD(P)+] activity"/>
    <property type="evidence" value="ECO:0007669"/>
    <property type="project" value="UniProtKB-ARBA"/>
</dbReference>